<dbReference type="RefSeq" id="WP_100304390.1">
    <property type="nucleotide sequence ID" value="NZ_PGET01000001.1"/>
</dbReference>
<organism evidence="3 4">
    <name type="scientific">[Clostridium] celerecrescens 18A</name>
    <dbReference type="NCBI Taxonomy" id="1286362"/>
    <lineage>
        <taxon>Bacteria</taxon>
        <taxon>Bacillati</taxon>
        <taxon>Bacillota</taxon>
        <taxon>Clostridia</taxon>
        <taxon>Lachnospirales</taxon>
        <taxon>Lachnospiraceae</taxon>
        <taxon>Lacrimispora</taxon>
    </lineage>
</organism>
<dbReference type="InterPro" id="IPR025139">
    <property type="entry name" value="DUF4062"/>
</dbReference>
<sequence>MDKRYQIFISSTFTDLKDERKAIIEGLLNAKYIPSGMEMFAASNDEQFKYIKKIIDTCDYYVLIVGARYGSINPSTGKSFTEQEYDYAVEKGIPVLAFLHDDPYNLPAEKREDEKRELLDKFRAKVSSGRLCKMWHTSSELISSVIISLGEEVADNPQIGWTRGNVEDSTILLSQLNTLRLEKEKVDKSFKELRIKYDELTRDREDLASGSEHYVILGTETIYESGAYGNRRSRSISRSKSLSWDEIFSAVGPHLLAPKTLHGFKSDLMSSINAAYDAGFSFLNDDCVQTIKIQLYALGLITVYQAKQTSGSVVEGIVITEKGKKYLTELKTIKK</sequence>
<reference evidence="3 4" key="1">
    <citation type="submission" date="2017-11" db="EMBL/GenBank/DDBJ databases">
        <title>Understudied soil microbes with underappreciated capabilities: Untangling the Clostridium saccharolyticum group.</title>
        <authorList>
            <person name="Leschine S."/>
        </authorList>
    </citation>
    <scope>NUCLEOTIDE SEQUENCE [LARGE SCALE GENOMIC DNA]</scope>
    <source>
        <strain evidence="3 4">18A</strain>
    </source>
</reference>
<keyword evidence="1" id="KW-0175">Coiled coil</keyword>
<dbReference type="AlphaFoldDB" id="A0A2M8Z2Z5"/>
<dbReference type="Pfam" id="PF13271">
    <property type="entry name" value="DUF4062"/>
    <property type="match status" value="1"/>
</dbReference>
<evidence type="ECO:0000256" key="1">
    <source>
        <dbReference type="SAM" id="Coils"/>
    </source>
</evidence>
<proteinExistence type="predicted"/>
<evidence type="ECO:0000259" key="2">
    <source>
        <dbReference type="Pfam" id="PF13271"/>
    </source>
</evidence>
<evidence type="ECO:0000313" key="3">
    <source>
        <dbReference type="EMBL" id="PJJ27799.1"/>
    </source>
</evidence>
<evidence type="ECO:0000313" key="4">
    <source>
        <dbReference type="Proteomes" id="UP000231092"/>
    </source>
</evidence>
<protein>
    <submittedName>
        <fullName evidence="3">Uncharacterized protein DUF4062</fullName>
    </submittedName>
</protein>
<dbReference type="Proteomes" id="UP000231092">
    <property type="component" value="Unassembled WGS sequence"/>
</dbReference>
<dbReference type="OrthoDB" id="72299at2"/>
<gene>
    <name evidence="3" type="ORF">H171_1278</name>
</gene>
<feature type="domain" description="DUF4062" evidence="2">
    <location>
        <begin position="6"/>
        <end position="88"/>
    </location>
</feature>
<dbReference type="EMBL" id="PGET01000001">
    <property type="protein sequence ID" value="PJJ27799.1"/>
    <property type="molecule type" value="Genomic_DNA"/>
</dbReference>
<comment type="caution">
    <text evidence="3">The sequence shown here is derived from an EMBL/GenBank/DDBJ whole genome shotgun (WGS) entry which is preliminary data.</text>
</comment>
<accession>A0A2M8Z2Z5</accession>
<feature type="coiled-coil region" evidence="1">
    <location>
        <begin position="176"/>
        <end position="203"/>
    </location>
</feature>
<name>A0A2M8Z2Z5_9FIRM</name>